<evidence type="ECO:0000313" key="3">
    <source>
        <dbReference type="Proteomes" id="UP000245119"/>
    </source>
</evidence>
<accession>A0A2T7PVQ6</accession>
<keyword evidence="3" id="KW-1185">Reference proteome</keyword>
<sequence>MSLSSLLMASGANEEARRENEALTSELEAAQREHKKLRQVVEQLSRDYEAAKDLDPLRRYQRLKVSRSLKVSSHSIHVTDSCQHLQVRDCLQPGVHTSTHCTRRDLSASAKAAVLQTIVPVNP</sequence>
<dbReference type="EMBL" id="PZQS01000001">
    <property type="protein sequence ID" value="PVD37467.1"/>
    <property type="molecule type" value="Genomic_DNA"/>
</dbReference>
<dbReference type="OrthoDB" id="10052054at2759"/>
<reference evidence="2 3" key="1">
    <citation type="submission" date="2018-04" db="EMBL/GenBank/DDBJ databases">
        <title>The genome of golden apple snail Pomacea canaliculata provides insight into stress tolerance and invasive adaptation.</title>
        <authorList>
            <person name="Liu C."/>
            <person name="Liu B."/>
            <person name="Ren Y."/>
            <person name="Zhang Y."/>
            <person name="Wang H."/>
            <person name="Li S."/>
            <person name="Jiang F."/>
            <person name="Yin L."/>
            <person name="Zhang G."/>
            <person name="Qian W."/>
            <person name="Fan W."/>
        </authorList>
    </citation>
    <scope>NUCLEOTIDE SEQUENCE [LARGE SCALE GENOMIC DNA]</scope>
    <source>
        <strain evidence="2">SZHN2017</strain>
        <tissue evidence="2">Muscle</tissue>
    </source>
</reference>
<dbReference type="AlphaFoldDB" id="A0A2T7PVQ6"/>
<dbReference type="Proteomes" id="UP000245119">
    <property type="component" value="Linkage Group LG1"/>
</dbReference>
<gene>
    <name evidence="2" type="ORF">C0Q70_00057</name>
</gene>
<comment type="caution">
    <text evidence="2">The sequence shown here is derived from an EMBL/GenBank/DDBJ whole genome shotgun (WGS) entry which is preliminary data.</text>
</comment>
<proteinExistence type="predicted"/>
<evidence type="ECO:0000256" key="1">
    <source>
        <dbReference type="SAM" id="MobiDB-lite"/>
    </source>
</evidence>
<protein>
    <submittedName>
        <fullName evidence="2">Uncharacterized protein</fullName>
    </submittedName>
</protein>
<organism evidence="2 3">
    <name type="scientific">Pomacea canaliculata</name>
    <name type="common">Golden apple snail</name>
    <dbReference type="NCBI Taxonomy" id="400727"/>
    <lineage>
        <taxon>Eukaryota</taxon>
        <taxon>Metazoa</taxon>
        <taxon>Spiralia</taxon>
        <taxon>Lophotrochozoa</taxon>
        <taxon>Mollusca</taxon>
        <taxon>Gastropoda</taxon>
        <taxon>Caenogastropoda</taxon>
        <taxon>Architaenioglossa</taxon>
        <taxon>Ampullarioidea</taxon>
        <taxon>Ampullariidae</taxon>
        <taxon>Pomacea</taxon>
    </lineage>
</organism>
<feature type="region of interest" description="Disordered" evidence="1">
    <location>
        <begin position="1"/>
        <end position="30"/>
    </location>
</feature>
<name>A0A2T7PVQ6_POMCA</name>
<evidence type="ECO:0000313" key="2">
    <source>
        <dbReference type="EMBL" id="PVD37467.1"/>
    </source>
</evidence>